<gene>
    <name evidence="2" type="ORF">EAE98_006112</name>
</gene>
<sequence>MPILNALLLGAIIVSNFLFDFGISTSIGRFCNNFAFARLVFILLAVLEIIMLIPEILRAPITASIVMIEIYAQTIKIHTMNTKSLAAIDKNGLPLILHGPERQKLQSLQKYSLFVAKIALADSAIFLGTIGVIIIASAIRFVSALLNATGTL</sequence>
<feature type="transmembrane region" description="Helical" evidence="1">
    <location>
        <begin position="111"/>
        <end position="139"/>
    </location>
</feature>
<name>A0ABQ7ILP0_9HELO</name>
<dbReference type="EMBL" id="RCSX01000012">
    <property type="protein sequence ID" value="KAF7927730.1"/>
    <property type="molecule type" value="Genomic_DNA"/>
</dbReference>
<feature type="transmembrane region" description="Helical" evidence="1">
    <location>
        <begin position="35"/>
        <end position="53"/>
    </location>
</feature>
<keyword evidence="3" id="KW-1185">Reference proteome</keyword>
<reference evidence="2 3" key="1">
    <citation type="journal article" date="2020" name="Genome Biol. Evol.">
        <title>Comparative genomics of Sclerotiniaceae.</title>
        <authorList>
            <person name="Valero Jimenez C.A."/>
            <person name="Steentjes M."/>
            <person name="Scholten O.E."/>
            <person name="Van Kan J.A.L."/>
        </authorList>
    </citation>
    <scope>NUCLEOTIDE SEQUENCE [LARGE SCALE GENOMIC DNA]</scope>
    <source>
        <strain evidence="2 3">B1</strain>
    </source>
</reference>
<accession>A0ABQ7ILP0</accession>
<comment type="caution">
    <text evidence="2">The sequence shown here is derived from an EMBL/GenBank/DDBJ whole genome shotgun (WGS) entry which is preliminary data.</text>
</comment>
<dbReference type="GeneID" id="62232886"/>
<evidence type="ECO:0000313" key="2">
    <source>
        <dbReference type="EMBL" id="KAF7927730.1"/>
    </source>
</evidence>
<keyword evidence="1" id="KW-1133">Transmembrane helix</keyword>
<dbReference type="RefSeq" id="XP_038810129.1">
    <property type="nucleotide sequence ID" value="XM_038953734.1"/>
</dbReference>
<dbReference type="Proteomes" id="UP000783213">
    <property type="component" value="Unassembled WGS sequence"/>
</dbReference>
<protein>
    <submittedName>
        <fullName evidence="2">Uncharacterized protein</fullName>
    </submittedName>
</protein>
<keyword evidence="1" id="KW-0812">Transmembrane</keyword>
<evidence type="ECO:0000256" key="1">
    <source>
        <dbReference type="SAM" id="Phobius"/>
    </source>
</evidence>
<organism evidence="2 3">
    <name type="scientific">Botrytis deweyae</name>
    <dbReference type="NCBI Taxonomy" id="2478750"/>
    <lineage>
        <taxon>Eukaryota</taxon>
        <taxon>Fungi</taxon>
        <taxon>Dikarya</taxon>
        <taxon>Ascomycota</taxon>
        <taxon>Pezizomycotina</taxon>
        <taxon>Leotiomycetes</taxon>
        <taxon>Helotiales</taxon>
        <taxon>Sclerotiniaceae</taxon>
        <taxon>Botrytis</taxon>
    </lineage>
</organism>
<keyword evidence="1" id="KW-0472">Membrane</keyword>
<evidence type="ECO:0000313" key="3">
    <source>
        <dbReference type="Proteomes" id="UP000783213"/>
    </source>
</evidence>
<feature type="transmembrane region" description="Helical" evidence="1">
    <location>
        <begin position="6"/>
        <end position="23"/>
    </location>
</feature>
<proteinExistence type="predicted"/>